<dbReference type="InterPro" id="IPR005467">
    <property type="entry name" value="His_kinase_dom"/>
</dbReference>
<keyword evidence="6 8" id="KW-0812">Transmembrane</keyword>
<dbReference type="InterPro" id="IPR029151">
    <property type="entry name" value="Sensor-like_sf"/>
</dbReference>
<evidence type="ECO:0000313" key="10">
    <source>
        <dbReference type="EMBL" id="GAA0214885.1"/>
    </source>
</evidence>
<comment type="caution">
    <text evidence="10">The sequence shown here is derived from an EMBL/GenBank/DDBJ whole genome shotgun (WGS) entry which is preliminary data.</text>
</comment>
<name>A0ABP3CTJ7_9GAMM</name>
<dbReference type="InterPro" id="IPR003661">
    <property type="entry name" value="HisK_dim/P_dom"/>
</dbReference>
<dbReference type="EMBL" id="BAAADG010000001">
    <property type="protein sequence ID" value="GAA0214885.1"/>
    <property type="molecule type" value="Genomic_DNA"/>
</dbReference>
<dbReference type="CDD" id="cd00075">
    <property type="entry name" value="HATPase"/>
    <property type="match status" value="1"/>
</dbReference>
<dbReference type="CDD" id="cd00082">
    <property type="entry name" value="HisKA"/>
    <property type="match status" value="1"/>
</dbReference>
<dbReference type="Gene3D" id="1.10.287.130">
    <property type="match status" value="1"/>
</dbReference>
<keyword evidence="5" id="KW-0597">Phosphoprotein</keyword>
<evidence type="ECO:0000256" key="4">
    <source>
        <dbReference type="ARBA" id="ARBA00022475"/>
    </source>
</evidence>
<dbReference type="PROSITE" id="PS50109">
    <property type="entry name" value="HIS_KIN"/>
    <property type="match status" value="1"/>
</dbReference>
<reference evidence="11" key="1">
    <citation type="journal article" date="2019" name="Int. J. Syst. Evol. Microbiol.">
        <title>The Global Catalogue of Microorganisms (GCM) 10K type strain sequencing project: providing services to taxonomists for standard genome sequencing and annotation.</title>
        <authorList>
            <consortium name="The Broad Institute Genomics Platform"/>
            <consortium name="The Broad Institute Genome Sequencing Center for Infectious Disease"/>
            <person name="Wu L."/>
            <person name="Ma J."/>
        </authorList>
    </citation>
    <scope>NUCLEOTIDE SEQUENCE [LARGE SCALE GENOMIC DNA]</scope>
    <source>
        <strain evidence="11">JCM 6886</strain>
    </source>
</reference>
<feature type="domain" description="Histidine kinase" evidence="9">
    <location>
        <begin position="405"/>
        <end position="636"/>
    </location>
</feature>
<feature type="transmembrane region" description="Helical" evidence="8">
    <location>
        <begin position="326"/>
        <end position="350"/>
    </location>
</feature>
<evidence type="ECO:0000259" key="9">
    <source>
        <dbReference type="PROSITE" id="PS50109"/>
    </source>
</evidence>
<protein>
    <recommendedName>
        <fullName evidence="3">histidine kinase</fullName>
        <ecNumber evidence="3">2.7.13.3</ecNumber>
    </recommendedName>
</protein>
<keyword evidence="11" id="KW-1185">Reference proteome</keyword>
<comment type="subcellular location">
    <subcellularLocation>
        <location evidence="2">Cell membrane</location>
        <topology evidence="2">Multi-pass membrane protein</topology>
    </subcellularLocation>
</comment>
<dbReference type="Gene3D" id="3.30.565.10">
    <property type="entry name" value="Histidine kinase-like ATPase, C-terminal domain"/>
    <property type="match status" value="1"/>
</dbReference>
<dbReference type="Gene3D" id="3.30.450.20">
    <property type="entry name" value="PAS domain"/>
    <property type="match status" value="1"/>
</dbReference>
<evidence type="ECO:0000256" key="5">
    <source>
        <dbReference type="ARBA" id="ARBA00022553"/>
    </source>
</evidence>
<organism evidence="10 11">
    <name type="scientific">Methylophaga marina</name>
    <dbReference type="NCBI Taxonomy" id="45495"/>
    <lineage>
        <taxon>Bacteria</taxon>
        <taxon>Pseudomonadati</taxon>
        <taxon>Pseudomonadota</taxon>
        <taxon>Gammaproteobacteria</taxon>
        <taxon>Thiotrichales</taxon>
        <taxon>Piscirickettsiaceae</taxon>
        <taxon>Methylophaga</taxon>
    </lineage>
</organism>
<keyword evidence="4" id="KW-1003">Cell membrane</keyword>
<dbReference type="RefSeq" id="WP_286305235.1">
    <property type="nucleotide sequence ID" value="NZ_AP027741.1"/>
</dbReference>
<dbReference type="Pfam" id="PF21623">
    <property type="entry name" value="HK_sensor_dom_bact"/>
    <property type="match status" value="1"/>
</dbReference>
<evidence type="ECO:0000256" key="8">
    <source>
        <dbReference type="SAM" id="Phobius"/>
    </source>
</evidence>
<dbReference type="Pfam" id="PF02518">
    <property type="entry name" value="HATPase_c"/>
    <property type="match status" value="1"/>
</dbReference>
<dbReference type="InterPro" id="IPR048760">
    <property type="entry name" value="VP0354-like_sensor_dom"/>
</dbReference>
<keyword evidence="8" id="KW-0472">Membrane</keyword>
<evidence type="ECO:0000256" key="7">
    <source>
        <dbReference type="ARBA" id="ARBA00022989"/>
    </source>
</evidence>
<dbReference type="SUPFAM" id="SSF55874">
    <property type="entry name" value="ATPase domain of HSP90 chaperone/DNA topoisomerase II/histidine kinase"/>
    <property type="match status" value="1"/>
</dbReference>
<dbReference type="PANTHER" id="PTHR43065:SF47">
    <property type="match status" value="1"/>
</dbReference>
<dbReference type="SUPFAM" id="SSF103190">
    <property type="entry name" value="Sensory domain-like"/>
    <property type="match status" value="1"/>
</dbReference>
<sequence>MGNGEFLATTESASFRVPYVFRYVWRSLILIYIPILGLAGFFSYHIYWHIFESNYQPYFESQQSRLDNAVNTFSRELGHIHQLIRLLRYNQQFEKALQAGMSIDYQSLENVFTDFSNASSHISQLRWLDEKGVEKLRMNISDKGVIKVAPEALQNKSKRQYVKAGMRLEPDEVYISAINPNIENGQIVLPLEKTIRAVMRTGKQDGLHDGVLVINFLLNDMFESLNQKQDNKLRIIDNEGYWVMHPNPSMAFRSYTDYLVRTERLLSQAVIKGILDQRQLHNFIHGSRLISYSVIDIGENGPDNRHRLFFIDSSAPDLLGSLKYRVALIVFIPTVLVLVVLLFLIGRFLYDGRKQYDLFRQLAVEKEALAKSNQQLQLAYEQQQQMQDTLVELRKLSSMGMMVAGLAHELNTPLGGAALTLSSLDSAREQLQQAMSDGLRKSELEDYLTHSAETTALARKNIAKAAELVKSFKRLAVDRHTDEPTEFDLMTVINDVATTSKHRLKQQHIHLDIVGPKQLVIQSYAGIVSQLFENLISNAISHGFAGRNNGHIHIEVIQTSMNDISVSVSDDGHGIDVEQLTTIFDPFVTGARGAGHTGLGLHLCHQWVTQVLKGSISVSSEPGQGTTFIVLLLVDVDSSSQS</sequence>
<feature type="transmembrane region" description="Helical" evidence="8">
    <location>
        <begin position="23"/>
        <end position="47"/>
    </location>
</feature>
<dbReference type="SMART" id="SM00387">
    <property type="entry name" value="HATPase_c"/>
    <property type="match status" value="1"/>
</dbReference>
<evidence type="ECO:0000256" key="3">
    <source>
        <dbReference type="ARBA" id="ARBA00012438"/>
    </source>
</evidence>
<accession>A0ABP3CTJ7</accession>
<evidence type="ECO:0000313" key="11">
    <source>
        <dbReference type="Proteomes" id="UP001501476"/>
    </source>
</evidence>
<dbReference type="Proteomes" id="UP001501476">
    <property type="component" value="Unassembled WGS sequence"/>
</dbReference>
<proteinExistence type="predicted"/>
<gene>
    <name evidence="10" type="ORF">GCM10008964_03090</name>
</gene>
<dbReference type="PRINTS" id="PR00344">
    <property type="entry name" value="BCTRLSENSOR"/>
</dbReference>
<evidence type="ECO:0000256" key="2">
    <source>
        <dbReference type="ARBA" id="ARBA00004651"/>
    </source>
</evidence>
<dbReference type="EC" id="2.7.13.3" evidence="3"/>
<evidence type="ECO:0000256" key="1">
    <source>
        <dbReference type="ARBA" id="ARBA00000085"/>
    </source>
</evidence>
<keyword evidence="7 8" id="KW-1133">Transmembrane helix</keyword>
<dbReference type="InterPro" id="IPR004358">
    <property type="entry name" value="Sig_transdc_His_kin-like_C"/>
</dbReference>
<dbReference type="InterPro" id="IPR036890">
    <property type="entry name" value="HATPase_C_sf"/>
</dbReference>
<evidence type="ECO:0000256" key="6">
    <source>
        <dbReference type="ARBA" id="ARBA00022692"/>
    </source>
</evidence>
<comment type="catalytic activity">
    <reaction evidence="1">
        <text>ATP + protein L-histidine = ADP + protein N-phospho-L-histidine.</text>
        <dbReference type="EC" id="2.7.13.3"/>
    </reaction>
</comment>
<dbReference type="PANTHER" id="PTHR43065">
    <property type="entry name" value="SENSOR HISTIDINE KINASE"/>
    <property type="match status" value="1"/>
</dbReference>
<dbReference type="InterPro" id="IPR003594">
    <property type="entry name" value="HATPase_dom"/>
</dbReference>